<dbReference type="InterPro" id="IPR007065">
    <property type="entry name" value="HPP"/>
</dbReference>
<organism evidence="3 4">
    <name type="scientific">Paraburkholderia humisilvae</name>
    <dbReference type="NCBI Taxonomy" id="627669"/>
    <lineage>
        <taxon>Bacteria</taxon>
        <taxon>Pseudomonadati</taxon>
        <taxon>Pseudomonadota</taxon>
        <taxon>Betaproteobacteria</taxon>
        <taxon>Burkholderiales</taxon>
        <taxon>Burkholderiaceae</taxon>
        <taxon>Paraburkholderia</taxon>
    </lineage>
</organism>
<dbReference type="EMBL" id="CADIKH010000060">
    <property type="protein sequence ID" value="CAB3772501.1"/>
    <property type="molecule type" value="Genomic_DNA"/>
</dbReference>
<dbReference type="PANTHER" id="PTHR33741">
    <property type="entry name" value="TRANSMEMBRANE PROTEIN DDB_G0269096-RELATED"/>
    <property type="match status" value="1"/>
</dbReference>
<name>A0A6J5F451_9BURK</name>
<feature type="domain" description="HPP transmembrane region" evidence="2">
    <location>
        <begin position="16"/>
        <end position="166"/>
    </location>
</feature>
<reference evidence="3 4" key="1">
    <citation type="submission" date="2020-04" db="EMBL/GenBank/DDBJ databases">
        <authorList>
            <person name="De Canck E."/>
        </authorList>
    </citation>
    <scope>NUCLEOTIDE SEQUENCE [LARGE SCALE GENOMIC DNA]</scope>
    <source>
        <strain evidence="3 4">LMG 29542</strain>
    </source>
</reference>
<protein>
    <recommendedName>
        <fullName evidence="2">HPP transmembrane region domain-containing protein</fullName>
    </recommendedName>
</protein>
<dbReference type="PANTHER" id="PTHR33741:SF5">
    <property type="entry name" value="TRANSMEMBRANE PROTEIN DDB_G0269096-RELATED"/>
    <property type="match status" value="1"/>
</dbReference>
<dbReference type="Pfam" id="PF04982">
    <property type="entry name" value="TM_HPP"/>
    <property type="match status" value="1"/>
</dbReference>
<evidence type="ECO:0000256" key="1">
    <source>
        <dbReference type="SAM" id="Phobius"/>
    </source>
</evidence>
<keyword evidence="4" id="KW-1185">Reference proteome</keyword>
<gene>
    <name evidence="3" type="ORF">LMG29542_06881</name>
</gene>
<keyword evidence="1" id="KW-0812">Transmembrane</keyword>
<dbReference type="AlphaFoldDB" id="A0A6J5F451"/>
<accession>A0A6J5F451</accession>
<dbReference type="InterPro" id="IPR058581">
    <property type="entry name" value="TM_HPP"/>
</dbReference>
<sequence length="170" mass="17812">MSTIRNKIRGGGARPPAPPLRQVVSGLIGGGLAIGTLAALTRSYQVPLLMAPLGASCFLLFGAPDAPFAQPRNVVFGHLLSSLVGLIFLKYIGVGPIEMGLAVGIAIALMLYTRTSHPPAGADPLVVMIAAKLSWSFLAAPVLASTVILVLIALVVNNAGKDRSWPRYWF</sequence>
<evidence type="ECO:0000259" key="2">
    <source>
        <dbReference type="Pfam" id="PF04982"/>
    </source>
</evidence>
<evidence type="ECO:0000313" key="4">
    <source>
        <dbReference type="Proteomes" id="UP000494363"/>
    </source>
</evidence>
<keyword evidence="1" id="KW-0472">Membrane</keyword>
<feature type="transmembrane region" description="Helical" evidence="1">
    <location>
        <begin position="99"/>
        <end position="115"/>
    </location>
</feature>
<feature type="transmembrane region" description="Helical" evidence="1">
    <location>
        <begin position="135"/>
        <end position="157"/>
    </location>
</feature>
<keyword evidence="1" id="KW-1133">Transmembrane helix</keyword>
<dbReference type="RefSeq" id="WP_175232262.1">
    <property type="nucleotide sequence ID" value="NZ_CADIKH010000060.1"/>
</dbReference>
<evidence type="ECO:0000313" key="3">
    <source>
        <dbReference type="EMBL" id="CAB3772501.1"/>
    </source>
</evidence>
<proteinExistence type="predicted"/>
<dbReference type="Proteomes" id="UP000494363">
    <property type="component" value="Unassembled WGS sequence"/>
</dbReference>